<feature type="region of interest" description="Disordered" evidence="1">
    <location>
        <begin position="1"/>
        <end position="32"/>
    </location>
</feature>
<accession>A0ABR4JW83</accession>
<dbReference type="RefSeq" id="XP_070896072.1">
    <property type="nucleotide sequence ID" value="XM_071041135.1"/>
</dbReference>
<protein>
    <submittedName>
        <fullName evidence="2">Uncharacterized protein</fullName>
    </submittedName>
</protein>
<gene>
    <name evidence="2" type="ORF">BJX68DRAFT_243301</name>
</gene>
<evidence type="ECO:0000313" key="3">
    <source>
        <dbReference type="Proteomes" id="UP001610444"/>
    </source>
</evidence>
<organism evidence="2 3">
    <name type="scientific">Aspergillus pseudodeflectus</name>
    <dbReference type="NCBI Taxonomy" id="176178"/>
    <lineage>
        <taxon>Eukaryota</taxon>
        <taxon>Fungi</taxon>
        <taxon>Dikarya</taxon>
        <taxon>Ascomycota</taxon>
        <taxon>Pezizomycotina</taxon>
        <taxon>Eurotiomycetes</taxon>
        <taxon>Eurotiomycetidae</taxon>
        <taxon>Eurotiales</taxon>
        <taxon>Aspergillaceae</taxon>
        <taxon>Aspergillus</taxon>
        <taxon>Aspergillus subgen. Nidulantes</taxon>
    </lineage>
</organism>
<sequence>MSKIISPVRPCSRRASQQRRPSVPAPPVTTAFPVTEKRRRAPVAASWATGLVGGAVLDAGLPVLRVIEGTMRDVSASRSVMSAGGDMLLVDR</sequence>
<evidence type="ECO:0000313" key="2">
    <source>
        <dbReference type="EMBL" id="KAL2844290.1"/>
    </source>
</evidence>
<dbReference type="GeneID" id="98156299"/>
<dbReference type="EMBL" id="JBFXLR010000042">
    <property type="protein sequence ID" value="KAL2844290.1"/>
    <property type="molecule type" value="Genomic_DNA"/>
</dbReference>
<comment type="caution">
    <text evidence="2">The sequence shown here is derived from an EMBL/GenBank/DDBJ whole genome shotgun (WGS) entry which is preliminary data.</text>
</comment>
<dbReference type="Proteomes" id="UP001610444">
    <property type="component" value="Unassembled WGS sequence"/>
</dbReference>
<evidence type="ECO:0000256" key="1">
    <source>
        <dbReference type="SAM" id="MobiDB-lite"/>
    </source>
</evidence>
<reference evidence="2 3" key="1">
    <citation type="submission" date="2024-07" db="EMBL/GenBank/DDBJ databases">
        <title>Section-level genome sequencing and comparative genomics of Aspergillus sections Usti and Cavernicolus.</title>
        <authorList>
            <consortium name="Lawrence Berkeley National Laboratory"/>
            <person name="Nybo J.L."/>
            <person name="Vesth T.C."/>
            <person name="Theobald S."/>
            <person name="Frisvad J.C."/>
            <person name="Larsen T.O."/>
            <person name="Kjaerboelling I."/>
            <person name="Rothschild-Mancinelli K."/>
            <person name="Lyhne E.K."/>
            <person name="Kogle M.E."/>
            <person name="Barry K."/>
            <person name="Clum A."/>
            <person name="Na H."/>
            <person name="Ledsgaard L."/>
            <person name="Lin J."/>
            <person name="Lipzen A."/>
            <person name="Kuo A."/>
            <person name="Riley R."/>
            <person name="Mondo S."/>
            <person name="LaButti K."/>
            <person name="Haridas S."/>
            <person name="Pangalinan J."/>
            <person name="Salamov A.A."/>
            <person name="Simmons B.A."/>
            <person name="Magnuson J.K."/>
            <person name="Chen J."/>
            <person name="Drula E."/>
            <person name="Henrissat B."/>
            <person name="Wiebenga A."/>
            <person name="Lubbers R.J."/>
            <person name="Gomes A.C."/>
            <person name="Macurrencykelacurrency M.R."/>
            <person name="Stajich J."/>
            <person name="Grigoriev I.V."/>
            <person name="Mortensen U.H."/>
            <person name="De vries R.P."/>
            <person name="Baker S.E."/>
            <person name="Andersen M.R."/>
        </authorList>
    </citation>
    <scope>NUCLEOTIDE SEQUENCE [LARGE SCALE GENOMIC DNA]</scope>
    <source>
        <strain evidence="2 3">CBS 756.74</strain>
    </source>
</reference>
<keyword evidence="3" id="KW-1185">Reference proteome</keyword>
<proteinExistence type="predicted"/>
<name>A0ABR4JW83_9EURO</name>